<protein>
    <submittedName>
        <fullName evidence="1">Uncharacterized protein</fullName>
    </submittedName>
</protein>
<organism evidence="1 2">
    <name type="scientific">Naganishia friedmannii</name>
    <dbReference type="NCBI Taxonomy" id="89922"/>
    <lineage>
        <taxon>Eukaryota</taxon>
        <taxon>Fungi</taxon>
        <taxon>Dikarya</taxon>
        <taxon>Basidiomycota</taxon>
        <taxon>Agaricomycotina</taxon>
        <taxon>Tremellomycetes</taxon>
        <taxon>Filobasidiales</taxon>
        <taxon>Filobasidiaceae</taxon>
        <taxon>Naganishia</taxon>
    </lineage>
</organism>
<evidence type="ECO:0000313" key="2">
    <source>
        <dbReference type="Proteomes" id="UP001227268"/>
    </source>
</evidence>
<comment type="caution">
    <text evidence="1">The sequence shown here is derived from an EMBL/GenBank/DDBJ whole genome shotgun (WGS) entry which is preliminary data.</text>
</comment>
<keyword evidence="2" id="KW-1185">Reference proteome</keyword>
<proteinExistence type="predicted"/>
<dbReference type="EMBL" id="JASBWT010000042">
    <property type="protein sequence ID" value="KAJ9092095.1"/>
    <property type="molecule type" value="Genomic_DNA"/>
</dbReference>
<evidence type="ECO:0000313" key="1">
    <source>
        <dbReference type="EMBL" id="KAJ9092095.1"/>
    </source>
</evidence>
<sequence length="314" mass="34644">MPSKFALRKPDPLPTTLTRLKERFTTDQNTLAADLYPLVVQDIKRHYVEENQLLSAEECKLHIANSEHLLKWLRQAYSAFNTPDHEVNQLATEHLEAYNGKWGDALLIQRLEIPDKLEKIQESWNTAKAQATPGGRKVGVELLEKLSKLLIDLQVDLDRFSTHICGDMYQLNASSEVEGLKLEIEKSIHVIDLHSGDLDARRPQWPDASTIFTFPPTFPSTFGPHSANSGVAPPLVTSKVSSIHSIMNPITGDARNDGCSASEPRMDIQNILEGGGQQATPSVPIPPLFEGDSRLGGSISQAPSAPPSYLNPDD</sequence>
<name>A0ACC2UYE1_9TREE</name>
<gene>
    <name evidence="1" type="ORF">QFC21_006960</name>
</gene>
<reference evidence="1" key="1">
    <citation type="submission" date="2023-04" db="EMBL/GenBank/DDBJ databases">
        <title>Draft Genome sequencing of Naganishia species isolated from polar environments using Oxford Nanopore Technology.</title>
        <authorList>
            <person name="Leo P."/>
            <person name="Venkateswaran K."/>
        </authorList>
    </citation>
    <scope>NUCLEOTIDE SEQUENCE</scope>
    <source>
        <strain evidence="1">MNA-CCFEE 5423</strain>
    </source>
</reference>
<accession>A0ACC2UYE1</accession>
<dbReference type="Proteomes" id="UP001227268">
    <property type="component" value="Unassembled WGS sequence"/>
</dbReference>